<dbReference type="Proteomes" id="UP001419268">
    <property type="component" value="Unassembled WGS sequence"/>
</dbReference>
<organism evidence="2 3">
    <name type="scientific">Stephania cephalantha</name>
    <dbReference type="NCBI Taxonomy" id="152367"/>
    <lineage>
        <taxon>Eukaryota</taxon>
        <taxon>Viridiplantae</taxon>
        <taxon>Streptophyta</taxon>
        <taxon>Embryophyta</taxon>
        <taxon>Tracheophyta</taxon>
        <taxon>Spermatophyta</taxon>
        <taxon>Magnoliopsida</taxon>
        <taxon>Ranunculales</taxon>
        <taxon>Menispermaceae</taxon>
        <taxon>Menispermoideae</taxon>
        <taxon>Cissampelideae</taxon>
        <taxon>Stephania</taxon>
    </lineage>
</organism>
<protein>
    <recommendedName>
        <fullName evidence="4">Root cap</fullName>
    </recommendedName>
</protein>
<proteinExistence type="predicted"/>
<evidence type="ECO:0008006" key="4">
    <source>
        <dbReference type="Google" id="ProtNLM"/>
    </source>
</evidence>
<dbReference type="Pfam" id="PF06830">
    <property type="entry name" value="Root_cap"/>
    <property type="match status" value="1"/>
</dbReference>
<feature type="signal peptide" evidence="1">
    <location>
        <begin position="1"/>
        <end position="25"/>
    </location>
</feature>
<keyword evidence="3" id="KW-1185">Reference proteome</keyword>
<comment type="caution">
    <text evidence="2">The sequence shown here is derived from an EMBL/GenBank/DDBJ whole genome shotgun (WGS) entry which is preliminary data.</text>
</comment>
<dbReference type="InterPro" id="IPR009646">
    <property type="entry name" value="Root_cap"/>
</dbReference>
<dbReference type="AlphaFoldDB" id="A0AAP0KQ68"/>
<keyword evidence="1" id="KW-0732">Signal</keyword>
<gene>
    <name evidence="2" type="ORF">Scep_003276</name>
</gene>
<evidence type="ECO:0000256" key="1">
    <source>
        <dbReference type="SAM" id="SignalP"/>
    </source>
</evidence>
<evidence type="ECO:0000313" key="3">
    <source>
        <dbReference type="Proteomes" id="UP001419268"/>
    </source>
</evidence>
<dbReference type="EMBL" id="JBBNAG010000002">
    <property type="protein sequence ID" value="KAK9156702.1"/>
    <property type="molecule type" value="Genomic_DNA"/>
</dbReference>
<feature type="chain" id="PRO_5042867957" description="Root cap" evidence="1">
    <location>
        <begin position="26"/>
        <end position="327"/>
    </location>
</feature>
<dbReference type="PANTHER" id="PTHR31656">
    <property type="entry name" value="ROOT CAP DOMAIN-CONTAINING PROTEIN"/>
    <property type="match status" value="1"/>
</dbReference>
<sequence length="327" mass="35958">MKIDAMQSIMICIALALSFAHSGESGFPIKPKKVRCRDAKHLWCHLLWQHCPVQCPTSCAVDCVTCKPVCSCNYPGAVCQDPRFVGGDGVAFYFHGKKDKDFCLVSDDNLHINARFIGKRGANMTRDFTWVQSIGILYDDHQILVAAKKTSTWDSNVDRLTLALDGKSIPLRTGEGALWGSSTAPYVRLTRISETNSVSIEVEGILKVTAVVVPITAEESRKHAYNITDENCFAHLELGFKFYKLSDNVDGVLGQTYRKNYVTRVKMVLPMPVMGGNDKFSASRIFAADCAASQFIGHNLPGKTITENAALHCSSSRIQGLGVVCKK</sequence>
<accession>A0AAP0KQ68</accession>
<evidence type="ECO:0000313" key="2">
    <source>
        <dbReference type="EMBL" id="KAK9156702.1"/>
    </source>
</evidence>
<reference evidence="2 3" key="1">
    <citation type="submission" date="2024-01" db="EMBL/GenBank/DDBJ databases">
        <title>Genome assemblies of Stephania.</title>
        <authorList>
            <person name="Yang L."/>
        </authorList>
    </citation>
    <scope>NUCLEOTIDE SEQUENCE [LARGE SCALE GENOMIC DNA]</scope>
    <source>
        <strain evidence="2">JXDWG</strain>
        <tissue evidence="2">Leaf</tissue>
    </source>
</reference>
<name>A0AAP0KQ68_9MAGN</name>